<reference evidence="10 11" key="1">
    <citation type="submission" date="2020-11" db="EMBL/GenBank/DDBJ databases">
        <title>Genomic insight of Alicyclobacillus mali FL 18 reveals a new arsenic-resistant strain, with potential in environmental biotechnology.</title>
        <authorList>
            <person name="Fiorentino G."/>
            <person name="Gallo G."/>
            <person name="Aulitto M."/>
        </authorList>
    </citation>
    <scope>NUCLEOTIDE SEQUENCE [LARGE SCALE GENOMIC DNA]</scope>
    <source>
        <strain evidence="10 11">FL 18</strain>
    </source>
</reference>
<proteinExistence type="inferred from homology"/>
<dbReference type="RefSeq" id="WP_067845650.1">
    <property type="nucleotide sequence ID" value="NZ_JADPKZ010000048.1"/>
</dbReference>
<dbReference type="PANTHER" id="PTHR30572">
    <property type="entry name" value="MEMBRANE COMPONENT OF TRANSPORTER-RELATED"/>
    <property type="match status" value="1"/>
</dbReference>
<organism evidence="10 11">
    <name type="scientific">Alicyclobacillus mali</name>
    <name type="common">ex Roth et al. 2021</name>
    <dbReference type="NCBI Taxonomy" id="1123961"/>
    <lineage>
        <taxon>Bacteria</taxon>
        <taxon>Bacillati</taxon>
        <taxon>Bacillota</taxon>
        <taxon>Bacilli</taxon>
        <taxon>Bacillales</taxon>
        <taxon>Alicyclobacillaceae</taxon>
        <taxon>Alicyclobacillus</taxon>
    </lineage>
</organism>
<dbReference type="Pfam" id="PF12704">
    <property type="entry name" value="MacB_PCD"/>
    <property type="match status" value="1"/>
</dbReference>
<evidence type="ECO:0000313" key="11">
    <source>
        <dbReference type="Proteomes" id="UP000642910"/>
    </source>
</evidence>
<keyword evidence="11" id="KW-1185">Reference proteome</keyword>
<dbReference type="Pfam" id="PF02687">
    <property type="entry name" value="FtsX"/>
    <property type="match status" value="1"/>
</dbReference>
<comment type="similarity">
    <text evidence="6">Belongs to the ABC-4 integral membrane protein family.</text>
</comment>
<feature type="transmembrane region" description="Helical" evidence="7">
    <location>
        <begin position="324"/>
        <end position="353"/>
    </location>
</feature>
<evidence type="ECO:0000259" key="8">
    <source>
        <dbReference type="Pfam" id="PF02687"/>
    </source>
</evidence>
<dbReference type="PANTHER" id="PTHR30572:SF4">
    <property type="entry name" value="ABC TRANSPORTER PERMEASE YTRF"/>
    <property type="match status" value="1"/>
</dbReference>
<dbReference type="InterPro" id="IPR025857">
    <property type="entry name" value="MacB_PCD"/>
</dbReference>
<sequence>MNLDETLRMAFASLASNKTRAFLTMLGIWIGVASILAIVAIGNGGKALVIGAISSGSQRNVIQIVPRELVAPGLPQPGQVLSIDDSDLAIAASFSGVESVNETFYGTAIVQSGDKSDNVTLFAGPADLDSLARFVVVRGRMFTPEDVLSHRNVAVISQSLANKLFGSGNPLGAVITLSGVPLEVIGVAQPEQASLYSLVMGSDNLYIPDTTCEDIFPNWTASEMDVVAKPGINVQSLANRIVLALNIHAGDPSAFADSSGLLASVAALIGKVTTILTAVIGAVAGIALLVGGVGVMNIMLVSVTERTQEIGIRVSLGAKKRDIVFQFLVESMAITSLGGVAGIATGLAVGVLVRVFTGIPASVPWPVGVLAFVFSASIGIVCGLYPALKAANLNPIDALRYE</sequence>
<evidence type="ECO:0000256" key="7">
    <source>
        <dbReference type="SAM" id="Phobius"/>
    </source>
</evidence>
<evidence type="ECO:0000259" key="9">
    <source>
        <dbReference type="Pfam" id="PF12704"/>
    </source>
</evidence>
<dbReference type="EMBL" id="JADPKZ010000048">
    <property type="protein sequence ID" value="MBF8378959.1"/>
    <property type="molecule type" value="Genomic_DNA"/>
</dbReference>
<keyword evidence="5 7" id="KW-0472">Membrane</keyword>
<comment type="caution">
    <text evidence="10">The sequence shown here is derived from an EMBL/GenBank/DDBJ whole genome shotgun (WGS) entry which is preliminary data.</text>
</comment>
<protein>
    <submittedName>
        <fullName evidence="10">ABC transporter permease</fullName>
    </submittedName>
</protein>
<evidence type="ECO:0000256" key="3">
    <source>
        <dbReference type="ARBA" id="ARBA00022692"/>
    </source>
</evidence>
<evidence type="ECO:0000313" key="10">
    <source>
        <dbReference type="EMBL" id="MBF8378959.1"/>
    </source>
</evidence>
<name>A0ABS0F6N9_9BACL</name>
<evidence type="ECO:0000256" key="5">
    <source>
        <dbReference type="ARBA" id="ARBA00023136"/>
    </source>
</evidence>
<accession>A0ABS0F6N9</accession>
<feature type="transmembrane region" description="Helical" evidence="7">
    <location>
        <begin position="275"/>
        <end position="303"/>
    </location>
</feature>
<dbReference type="InterPro" id="IPR050250">
    <property type="entry name" value="Macrolide_Exporter_MacB"/>
</dbReference>
<keyword evidence="3 7" id="KW-0812">Transmembrane</keyword>
<keyword evidence="4 7" id="KW-1133">Transmembrane helix</keyword>
<feature type="transmembrane region" description="Helical" evidence="7">
    <location>
        <begin position="21"/>
        <end position="41"/>
    </location>
</feature>
<feature type="transmembrane region" description="Helical" evidence="7">
    <location>
        <begin position="365"/>
        <end position="388"/>
    </location>
</feature>
<feature type="domain" description="ABC3 transporter permease C-terminal" evidence="8">
    <location>
        <begin position="282"/>
        <end position="395"/>
    </location>
</feature>
<gene>
    <name evidence="10" type="ORF">IW967_13995</name>
</gene>
<evidence type="ECO:0000256" key="4">
    <source>
        <dbReference type="ARBA" id="ARBA00022989"/>
    </source>
</evidence>
<feature type="domain" description="MacB-like periplasmic core" evidence="9">
    <location>
        <begin position="22"/>
        <end position="241"/>
    </location>
</feature>
<keyword evidence="2" id="KW-1003">Cell membrane</keyword>
<evidence type="ECO:0000256" key="1">
    <source>
        <dbReference type="ARBA" id="ARBA00004651"/>
    </source>
</evidence>
<comment type="subcellular location">
    <subcellularLocation>
        <location evidence="1">Cell membrane</location>
        <topology evidence="1">Multi-pass membrane protein</topology>
    </subcellularLocation>
</comment>
<evidence type="ECO:0000256" key="2">
    <source>
        <dbReference type="ARBA" id="ARBA00022475"/>
    </source>
</evidence>
<evidence type="ECO:0000256" key="6">
    <source>
        <dbReference type="ARBA" id="ARBA00038076"/>
    </source>
</evidence>
<dbReference type="Proteomes" id="UP000642910">
    <property type="component" value="Unassembled WGS sequence"/>
</dbReference>
<dbReference type="InterPro" id="IPR003838">
    <property type="entry name" value="ABC3_permease_C"/>
</dbReference>